<name>A0A0M3TBS9_9ACTN</name>
<dbReference type="AlphaFoldDB" id="A0A0M3TBS9"/>
<dbReference type="InterPro" id="IPR017870">
    <property type="entry name" value="FeS_cluster_insertion_CS"/>
</dbReference>
<evidence type="ECO:0000313" key="5">
    <source>
        <dbReference type="Proteomes" id="UP000324288"/>
    </source>
</evidence>
<dbReference type="Pfam" id="PF01521">
    <property type="entry name" value="Fe-S_biosyn"/>
    <property type="match status" value="1"/>
</dbReference>
<dbReference type="GO" id="GO:0051539">
    <property type="term" value="F:4 iron, 4 sulfur cluster binding"/>
    <property type="evidence" value="ECO:0007669"/>
    <property type="project" value="TreeGrafter"/>
</dbReference>
<gene>
    <name evidence="3" type="primary">erpA</name>
    <name evidence="2" type="ORF">AL705_07640</name>
    <name evidence="3" type="ORF">LC603019_01536</name>
</gene>
<evidence type="ECO:0000313" key="4">
    <source>
        <dbReference type="Proteomes" id="UP000068137"/>
    </source>
</evidence>
<protein>
    <submittedName>
        <fullName evidence="2">Iron-sulfur cluster insertion protein ErpA</fullName>
    </submittedName>
</protein>
<reference evidence="3 5" key="3">
    <citation type="submission" date="2019-04" db="EMBL/GenBank/DDBJ databases">
        <authorList>
            <person name="Seth-Smith MB H."/>
            <person name="Seth-Smith H."/>
        </authorList>
    </citation>
    <scope>NUCLEOTIDE SEQUENCE [LARGE SCALE GENOMIC DNA]</scope>
    <source>
        <strain evidence="3">USB-603019</strain>
    </source>
</reference>
<dbReference type="GO" id="GO:0005506">
    <property type="term" value="F:iron ion binding"/>
    <property type="evidence" value="ECO:0007669"/>
    <property type="project" value="TreeGrafter"/>
</dbReference>
<dbReference type="KEGG" id="cbq:AL705_07640"/>
<reference evidence="2" key="2">
    <citation type="journal article" date="2016" name="Int. J. Syst. Evol. Microbiol.">
        <title>Lawsonella clevelandensis gen. nov., sp. nov., a new member of the suborder Corynebacterineae isolated from human abscesses.</title>
        <authorList>
            <person name="Bell M.E."/>
            <person name="Bernard K.A."/>
            <person name="Harrington S.M."/>
            <person name="Patel N.B."/>
            <person name="Tucker T.A."/>
            <person name="Metcalfe M.G."/>
            <person name="McQuiston J.R."/>
        </authorList>
    </citation>
    <scope>NUCLEOTIDE SEQUENCE</scope>
    <source>
        <strain evidence="2">X1698</strain>
    </source>
</reference>
<proteinExistence type="predicted"/>
<dbReference type="Gene3D" id="2.60.300.12">
    <property type="entry name" value="HesB-like domain"/>
    <property type="match status" value="1"/>
</dbReference>
<sequence>MADTKDYLAGVTLTDAAAAKAKALIDAEGRDDLVLRLAVAPGGCAGLRYQLFFDDRELDGDIRNEFGGVTLAVDRLSMPYLMGATIDYADTIQKQGFTIDNPNAQGSCACGDSFN</sequence>
<dbReference type="GO" id="GO:0051537">
    <property type="term" value="F:2 iron, 2 sulfur cluster binding"/>
    <property type="evidence" value="ECO:0007669"/>
    <property type="project" value="UniProtKB-ARBA"/>
</dbReference>
<dbReference type="Proteomes" id="UP000068137">
    <property type="component" value="Chromosome"/>
</dbReference>
<dbReference type="InterPro" id="IPR016092">
    <property type="entry name" value="ATAP"/>
</dbReference>
<dbReference type="PANTHER" id="PTHR43011">
    <property type="entry name" value="IRON-SULFUR CLUSTER ASSEMBLY 2 HOMOLOG, MITOCHONDRIAL"/>
    <property type="match status" value="1"/>
</dbReference>
<dbReference type="Proteomes" id="UP000324288">
    <property type="component" value="Chromosome"/>
</dbReference>
<dbReference type="GeneID" id="84895413"/>
<dbReference type="PANTHER" id="PTHR43011:SF1">
    <property type="entry name" value="IRON-SULFUR CLUSTER ASSEMBLY 2 HOMOLOG, MITOCHONDRIAL"/>
    <property type="match status" value="1"/>
</dbReference>
<evidence type="ECO:0000259" key="1">
    <source>
        <dbReference type="Pfam" id="PF01521"/>
    </source>
</evidence>
<keyword evidence="5" id="KW-1185">Reference proteome</keyword>
<dbReference type="PATRIC" id="fig|1528099.3.peg.1504"/>
<dbReference type="STRING" id="1528099.AL705_07640"/>
<dbReference type="InterPro" id="IPR000361">
    <property type="entry name" value="ATAP_core_dom"/>
</dbReference>
<dbReference type="InterPro" id="IPR035903">
    <property type="entry name" value="HesB-like_dom_sf"/>
</dbReference>
<organism evidence="2 4">
    <name type="scientific">Lawsonella clevelandensis</name>
    <dbReference type="NCBI Taxonomy" id="1528099"/>
    <lineage>
        <taxon>Bacteria</taxon>
        <taxon>Bacillati</taxon>
        <taxon>Actinomycetota</taxon>
        <taxon>Actinomycetes</taxon>
        <taxon>Mycobacteriales</taxon>
        <taxon>Lawsonellaceae</taxon>
        <taxon>Lawsonella</taxon>
    </lineage>
</organism>
<dbReference type="EMBL" id="CP012390">
    <property type="protein sequence ID" value="ALE19420.1"/>
    <property type="molecule type" value="Genomic_DNA"/>
</dbReference>
<dbReference type="OrthoDB" id="9801228at2"/>
<dbReference type="RefSeq" id="WP_053962496.1">
    <property type="nucleotide sequence ID" value="NZ_CAJPTR010000004.1"/>
</dbReference>
<dbReference type="EMBL" id="LR584267">
    <property type="protein sequence ID" value="VHO01604.1"/>
    <property type="molecule type" value="Genomic_DNA"/>
</dbReference>
<dbReference type="NCBIfam" id="TIGR00049">
    <property type="entry name" value="iron-sulfur cluster assembly accessory protein"/>
    <property type="match status" value="1"/>
</dbReference>
<dbReference type="GO" id="GO:0016226">
    <property type="term" value="P:iron-sulfur cluster assembly"/>
    <property type="evidence" value="ECO:0007669"/>
    <property type="project" value="InterPro"/>
</dbReference>
<dbReference type="SUPFAM" id="SSF89360">
    <property type="entry name" value="HesB-like domain"/>
    <property type="match status" value="1"/>
</dbReference>
<dbReference type="PROSITE" id="PS01152">
    <property type="entry name" value="HESB"/>
    <property type="match status" value="1"/>
</dbReference>
<evidence type="ECO:0000313" key="2">
    <source>
        <dbReference type="EMBL" id="ALE19420.1"/>
    </source>
</evidence>
<feature type="domain" description="Core" evidence="1">
    <location>
        <begin position="11"/>
        <end position="112"/>
    </location>
</feature>
<reference evidence="2 4" key="1">
    <citation type="journal article" date="2015" name="Genome Announc.">
        <title>Complete Genome Sequences for Two Strains of a Novel Fastidious, Partially Acid-Fast, Gram-Positive Corynebacterineae Bacterium, Derived from Human Clinical Samples.</title>
        <authorList>
            <person name="Nicholson A.C."/>
            <person name="Bell M."/>
            <person name="Humrighouse B.W."/>
            <person name="McQuiston J.R."/>
        </authorList>
    </citation>
    <scope>NUCLEOTIDE SEQUENCE [LARGE SCALE GENOMIC DNA]</scope>
    <source>
        <strain evidence="2 4">X1698</strain>
    </source>
</reference>
<evidence type="ECO:0000313" key="3">
    <source>
        <dbReference type="EMBL" id="VHO01604.1"/>
    </source>
</evidence>
<accession>A0A0M3TBS9</accession>